<proteinExistence type="predicted"/>
<evidence type="ECO:0000256" key="1">
    <source>
        <dbReference type="SAM" id="MobiDB-lite"/>
    </source>
</evidence>
<sequence length="95" mass="10453">MGQSQSAPAPQRATTPEPDIDPEERARRQEEDRARRAAAVEQRLAAMQKRSGAKASSTPANGNGEKKKLSALEEMSRENRGWRDADAAADMRAYN</sequence>
<feature type="compositionally biased region" description="Low complexity" evidence="1">
    <location>
        <begin position="37"/>
        <end position="46"/>
    </location>
</feature>
<organism evidence="2 3">
    <name type="scientific">Lojkania enalia</name>
    <dbReference type="NCBI Taxonomy" id="147567"/>
    <lineage>
        <taxon>Eukaryota</taxon>
        <taxon>Fungi</taxon>
        <taxon>Dikarya</taxon>
        <taxon>Ascomycota</taxon>
        <taxon>Pezizomycotina</taxon>
        <taxon>Dothideomycetes</taxon>
        <taxon>Pleosporomycetidae</taxon>
        <taxon>Pleosporales</taxon>
        <taxon>Pleosporales incertae sedis</taxon>
        <taxon>Lojkania</taxon>
    </lineage>
</organism>
<evidence type="ECO:0000313" key="3">
    <source>
        <dbReference type="Proteomes" id="UP000800093"/>
    </source>
</evidence>
<dbReference type="Proteomes" id="UP000800093">
    <property type="component" value="Unassembled WGS sequence"/>
</dbReference>
<comment type="caution">
    <text evidence="2">The sequence shown here is derived from an EMBL/GenBank/DDBJ whole genome shotgun (WGS) entry which is preliminary data.</text>
</comment>
<feature type="region of interest" description="Disordered" evidence="1">
    <location>
        <begin position="1"/>
        <end position="95"/>
    </location>
</feature>
<dbReference type="EMBL" id="ML986776">
    <property type="protein sequence ID" value="KAF2258203.1"/>
    <property type="molecule type" value="Genomic_DNA"/>
</dbReference>
<feature type="compositionally biased region" description="Basic and acidic residues" evidence="1">
    <location>
        <begin position="23"/>
        <end position="35"/>
    </location>
</feature>
<keyword evidence="3" id="KW-1185">Reference proteome</keyword>
<reference evidence="3" key="1">
    <citation type="journal article" date="2020" name="Stud. Mycol.">
        <title>101 Dothideomycetes genomes: A test case for predicting lifestyles and emergence of pathogens.</title>
        <authorList>
            <person name="Haridas S."/>
            <person name="Albert R."/>
            <person name="Binder M."/>
            <person name="Bloem J."/>
            <person name="LaButti K."/>
            <person name="Salamov A."/>
            <person name="Andreopoulos B."/>
            <person name="Baker S."/>
            <person name="Barry K."/>
            <person name="Bills G."/>
            <person name="Bluhm B."/>
            <person name="Cannon C."/>
            <person name="Castanera R."/>
            <person name="Culley D."/>
            <person name="Daum C."/>
            <person name="Ezra D."/>
            <person name="Gonzalez J."/>
            <person name="Henrissat B."/>
            <person name="Kuo A."/>
            <person name="Liang C."/>
            <person name="Lipzen A."/>
            <person name="Lutzoni F."/>
            <person name="Magnuson J."/>
            <person name="Mondo S."/>
            <person name="Nolan M."/>
            <person name="Ohm R."/>
            <person name="Pangilinan J."/>
            <person name="Park H.-J."/>
            <person name="Ramirez L."/>
            <person name="Alfaro M."/>
            <person name="Sun H."/>
            <person name="Tritt A."/>
            <person name="Yoshinaga Y."/>
            <person name="Zwiers L.-H."/>
            <person name="Turgeon B."/>
            <person name="Goodwin S."/>
            <person name="Spatafora J."/>
            <person name="Crous P."/>
            <person name="Grigoriev I."/>
        </authorList>
    </citation>
    <scope>NUCLEOTIDE SEQUENCE [LARGE SCALE GENOMIC DNA]</scope>
    <source>
        <strain evidence="3">CBS 304.66</strain>
    </source>
</reference>
<dbReference type="OrthoDB" id="3798255at2759"/>
<evidence type="ECO:0000313" key="2">
    <source>
        <dbReference type="EMBL" id="KAF2258203.1"/>
    </source>
</evidence>
<dbReference type="AlphaFoldDB" id="A0A9P4JX29"/>
<name>A0A9P4JX29_9PLEO</name>
<gene>
    <name evidence="2" type="ORF">CC78DRAFT_587422</name>
</gene>
<protein>
    <submittedName>
        <fullName evidence="2">Uncharacterized protein</fullName>
    </submittedName>
</protein>
<feature type="compositionally biased region" description="Polar residues" evidence="1">
    <location>
        <begin position="1"/>
        <end position="14"/>
    </location>
</feature>
<accession>A0A9P4JX29</accession>
<feature type="compositionally biased region" description="Basic and acidic residues" evidence="1">
    <location>
        <begin position="64"/>
        <end position="86"/>
    </location>
</feature>